<dbReference type="EMBL" id="QLTR01000014">
    <property type="protein sequence ID" value="RAS62668.1"/>
    <property type="molecule type" value="Genomic_DNA"/>
</dbReference>
<dbReference type="Proteomes" id="UP000248729">
    <property type="component" value="Unassembled WGS sequence"/>
</dbReference>
<dbReference type="AlphaFoldDB" id="A0A329E7N2"/>
<reference evidence="1 2" key="1">
    <citation type="submission" date="2018-06" db="EMBL/GenBank/DDBJ databases">
        <title>Freshwater and sediment microbial communities from various areas in North America, analyzing microbe dynamics in response to fracking.</title>
        <authorList>
            <person name="Lamendella R."/>
        </authorList>
    </citation>
    <scope>NUCLEOTIDE SEQUENCE [LARGE SCALE GENOMIC DNA]</scope>
    <source>
        <strain evidence="1 2">99A</strain>
    </source>
</reference>
<evidence type="ECO:0000313" key="1">
    <source>
        <dbReference type="EMBL" id="RAS62668.1"/>
    </source>
</evidence>
<comment type="caution">
    <text evidence="1">The sequence shown here is derived from an EMBL/GenBank/DDBJ whole genome shotgun (WGS) entry which is preliminary data.</text>
</comment>
<sequence length="108" mass="11958">MVGDIKITEFVAREEELGLKLEGSILHVFAAGFVHHFHAQGATNFLEVEFCDPEDTSERYTLTIQKLSGMRPAIKAHLTKEAAIELMNAANKDEADAAMQKLKELTAN</sequence>
<accession>A0A329E7N2</accession>
<dbReference type="RefSeq" id="WP_112404111.1">
    <property type="nucleotide sequence ID" value="NZ_QLTR01000014.1"/>
</dbReference>
<protein>
    <submittedName>
        <fullName evidence="1">Uncharacterized protein</fullName>
    </submittedName>
</protein>
<evidence type="ECO:0000313" key="2">
    <source>
        <dbReference type="Proteomes" id="UP000248729"/>
    </source>
</evidence>
<name>A0A329E7N2_VIBDI</name>
<proteinExistence type="predicted"/>
<gene>
    <name evidence="1" type="ORF">DET48_11463</name>
</gene>
<organism evidence="1 2">
    <name type="scientific">Vibrio diazotrophicus</name>
    <dbReference type="NCBI Taxonomy" id="685"/>
    <lineage>
        <taxon>Bacteria</taxon>
        <taxon>Pseudomonadati</taxon>
        <taxon>Pseudomonadota</taxon>
        <taxon>Gammaproteobacteria</taxon>
        <taxon>Vibrionales</taxon>
        <taxon>Vibrionaceae</taxon>
        <taxon>Vibrio</taxon>
    </lineage>
</organism>